<dbReference type="InterPro" id="IPR050302">
    <property type="entry name" value="Rab_GAP_TBC_domain"/>
</dbReference>
<evidence type="ECO:0000256" key="4">
    <source>
        <dbReference type="PROSITE-ProRule" id="PRU00192"/>
    </source>
</evidence>
<protein>
    <recommendedName>
        <fullName evidence="3">RUN and TBC1 domain-containing protein 3</fullName>
    </recommendedName>
</protein>
<dbReference type="InterPro" id="IPR036028">
    <property type="entry name" value="SH3-like_dom_sf"/>
</dbReference>
<dbReference type="SMART" id="SM00164">
    <property type="entry name" value="TBC"/>
    <property type="match status" value="1"/>
</dbReference>
<dbReference type="CDD" id="cd11813">
    <property type="entry name" value="SH3_SGSM3"/>
    <property type="match status" value="1"/>
</dbReference>
<dbReference type="InterPro" id="IPR004012">
    <property type="entry name" value="Run_dom"/>
</dbReference>
<dbReference type="Gene3D" id="1.20.58.900">
    <property type="match status" value="1"/>
</dbReference>
<keyword evidence="2 4" id="KW-0728">SH3 domain</keyword>
<dbReference type="Pfam" id="PF00018">
    <property type="entry name" value="SH3_1"/>
    <property type="match status" value="1"/>
</dbReference>
<feature type="compositionally biased region" description="Polar residues" evidence="5">
    <location>
        <begin position="18"/>
        <end position="28"/>
    </location>
</feature>
<dbReference type="GO" id="GO:0005096">
    <property type="term" value="F:GTPase activator activity"/>
    <property type="evidence" value="ECO:0007669"/>
    <property type="project" value="TreeGrafter"/>
</dbReference>
<dbReference type="PaxDb" id="121845-A0A3Q0IXV4"/>
<feature type="compositionally biased region" description="Basic and acidic residues" evidence="5">
    <location>
        <begin position="41"/>
        <end position="64"/>
    </location>
</feature>
<evidence type="ECO:0000256" key="3">
    <source>
        <dbReference type="ARBA" id="ARBA00030864"/>
    </source>
</evidence>
<reference evidence="10" key="1">
    <citation type="submission" date="2025-08" db="UniProtKB">
        <authorList>
            <consortium name="RefSeq"/>
        </authorList>
    </citation>
    <scope>IDENTIFICATION</scope>
</reference>
<dbReference type="Proteomes" id="UP000079169">
    <property type="component" value="Unplaced"/>
</dbReference>
<dbReference type="SMART" id="SM00326">
    <property type="entry name" value="SH3"/>
    <property type="match status" value="1"/>
</dbReference>
<dbReference type="RefSeq" id="XP_026681081.1">
    <property type="nucleotide sequence ID" value="XM_026825280.1"/>
</dbReference>
<evidence type="ECO:0000256" key="1">
    <source>
        <dbReference type="ARBA" id="ARBA00006296"/>
    </source>
</evidence>
<dbReference type="InterPro" id="IPR037213">
    <property type="entry name" value="Run_dom_sf"/>
</dbReference>
<feature type="compositionally biased region" description="Basic and acidic residues" evidence="5">
    <location>
        <begin position="179"/>
        <end position="193"/>
    </location>
</feature>
<feature type="region of interest" description="Disordered" evidence="5">
    <location>
        <begin position="1"/>
        <end position="77"/>
    </location>
</feature>
<dbReference type="CDD" id="cd17688">
    <property type="entry name" value="RUN_SGSM3"/>
    <property type="match status" value="1"/>
</dbReference>
<dbReference type="PANTHER" id="PTHR47219:SF13">
    <property type="entry name" value="RUN AND TBC1 DOMAIN-CONTAINING PROTEIN 3"/>
    <property type="match status" value="1"/>
</dbReference>
<evidence type="ECO:0000313" key="10">
    <source>
        <dbReference type="RefSeq" id="XP_026681081.1"/>
    </source>
</evidence>
<keyword evidence="9" id="KW-1185">Reference proteome</keyword>
<dbReference type="Gene3D" id="1.10.8.270">
    <property type="entry name" value="putative rabgap domain of human tbc1 domain family member 14 like domains"/>
    <property type="match status" value="1"/>
</dbReference>
<evidence type="ECO:0000259" key="6">
    <source>
        <dbReference type="PROSITE" id="PS50002"/>
    </source>
</evidence>
<dbReference type="PROSITE" id="PS50826">
    <property type="entry name" value="RUN"/>
    <property type="match status" value="1"/>
</dbReference>
<feature type="region of interest" description="Disordered" evidence="5">
    <location>
        <begin position="152"/>
        <end position="193"/>
    </location>
</feature>
<evidence type="ECO:0000256" key="2">
    <source>
        <dbReference type="ARBA" id="ARBA00022443"/>
    </source>
</evidence>
<feature type="domain" description="RUN" evidence="8">
    <location>
        <begin position="765"/>
        <end position="927"/>
    </location>
</feature>
<evidence type="ECO:0000259" key="7">
    <source>
        <dbReference type="PROSITE" id="PS50086"/>
    </source>
</evidence>
<dbReference type="PROSITE" id="PS50002">
    <property type="entry name" value="SH3"/>
    <property type="match status" value="1"/>
</dbReference>
<dbReference type="PANTHER" id="PTHR47219">
    <property type="entry name" value="RAB GTPASE-ACTIVATING PROTEIN 1-LIKE"/>
    <property type="match status" value="1"/>
</dbReference>
<feature type="compositionally biased region" description="Acidic residues" evidence="5">
    <location>
        <begin position="30"/>
        <end position="40"/>
    </location>
</feature>
<evidence type="ECO:0000313" key="9">
    <source>
        <dbReference type="Proteomes" id="UP000079169"/>
    </source>
</evidence>
<dbReference type="FunFam" id="2.30.30.40:FF:000115">
    <property type="entry name" value="Small G protein signaling modulator 3 homolog"/>
    <property type="match status" value="1"/>
</dbReference>
<name>A0A3Q0IXV4_DIACI</name>
<dbReference type="InterPro" id="IPR001452">
    <property type="entry name" value="SH3_domain"/>
</dbReference>
<evidence type="ECO:0000256" key="5">
    <source>
        <dbReference type="SAM" id="MobiDB-lite"/>
    </source>
</evidence>
<dbReference type="SUPFAM" id="SSF47923">
    <property type="entry name" value="Ypt/Rab-GAP domain of gyp1p"/>
    <property type="match status" value="2"/>
</dbReference>
<feature type="compositionally biased region" description="Polar residues" evidence="5">
    <location>
        <begin position="156"/>
        <end position="166"/>
    </location>
</feature>
<dbReference type="Gene3D" id="1.10.472.80">
    <property type="entry name" value="Ypt/Rab-GAP domain of gyp1p, domain 3"/>
    <property type="match status" value="1"/>
</dbReference>
<organism evidence="9 10">
    <name type="scientific">Diaphorina citri</name>
    <name type="common">Asian citrus psyllid</name>
    <dbReference type="NCBI Taxonomy" id="121845"/>
    <lineage>
        <taxon>Eukaryota</taxon>
        <taxon>Metazoa</taxon>
        <taxon>Ecdysozoa</taxon>
        <taxon>Arthropoda</taxon>
        <taxon>Hexapoda</taxon>
        <taxon>Insecta</taxon>
        <taxon>Pterygota</taxon>
        <taxon>Neoptera</taxon>
        <taxon>Paraneoptera</taxon>
        <taxon>Hemiptera</taxon>
        <taxon>Sternorrhyncha</taxon>
        <taxon>Psylloidea</taxon>
        <taxon>Psyllidae</taxon>
        <taxon>Diaphorininae</taxon>
        <taxon>Diaphorina</taxon>
    </lineage>
</organism>
<dbReference type="InterPro" id="IPR035833">
    <property type="entry name" value="SGSM3_SH3"/>
</dbReference>
<dbReference type="SUPFAM" id="SSF140741">
    <property type="entry name" value="RUN domain-like"/>
    <property type="match status" value="1"/>
</dbReference>
<comment type="similarity">
    <text evidence="1">Belongs to the small G protein signaling modulator family.</text>
</comment>
<dbReference type="InterPro" id="IPR000195">
    <property type="entry name" value="Rab-GAP-TBC_dom"/>
</dbReference>
<dbReference type="GeneID" id="103511553"/>
<feature type="compositionally biased region" description="Acidic residues" evidence="5">
    <location>
        <begin position="168"/>
        <end position="178"/>
    </location>
</feature>
<proteinExistence type="inferred from homology"/>
<dbReference type="SUPFAM" id="SSF50044">
    <property type="entry name" value="SH3-domain"/>
    <property type="match status" value="1"/>
</dbReference>
<dbReference type="Pfam" id="PF02759">
    <property type="entry name" value="RUN"/>
    <property type="match status" value="1"/>
</dbReference>
<dbReference type="PROSITE" id="PS50086">
    <property type="entry name" value="TBC_RABGAP"/>
    <property type="match status" value="1"/>
</dbReference>
<evidence type="ECO:0000259" key="8">
    <source>
        <dbReference type="PROSITE" id="PS50826"/>
    </source>
</evidence>
<dbReference type="KEGG" id="dci:103511553"/>
<dbReference type="AlphaFoldDB" id="A0A3Q0IXV4"/>
<sequence>MDIAKSLFTSRTHEGYSGKQNYNKNVETALSDEEDDEGERENESKEKESQLKLDVNRNAEKDTLADLSPMSTPSPGGPFSALTPSMWPQDIISKLNQVPEDPNSQPDYRFGIHSLNCHSPCQIFLLSRPNSLKKLIFLMDIAKSLFTSRTHEGYSGKQNYNKNVETALSDEEDDEGERENESKEKESQLKLDVNRNAEKDTLADLSPMSTPSPGGPFSALTPSMWPQDIISKLNQVPEDPNSQPDYRFDEFGFRVEEEDGPEQNSNKLLSEPFIEDPQHRLQWVAYLEFNSSSANSPGKEESEALTWDNLGVISRTDKLRSMTRQGIPHSLRPQLWLRLSGALEKKALSKIKYQDIVKASSSDALAFAKQIEKDLLRTMPTNACFSTFSSTGVPRLRRILRALAWLFPDIGYCQGTGMIAHSLTRGIQADQKVLRSLVASGLPQLEVSLLQHDIELSLITLHWFLTLFASVVHFKILLRIWDLLFLDGSIVLFHSCEPVLVTLENSAEIFNALSDIPGDIVDIDNLLEVSFSVSTSISQSLIDSHRRRHLAFLMSDQGALIGNPALSNNLPKQQLNRLGRILRSLFTLAFGCFLGQTAVARQATPARPRKVLRKRTITYSKVQNSEISDTSDILKTSVEEILVDLREATCQIGRHFLTTDPRLSHASLTPNYSPESHQSDHDAYADVSRSRQRRAKALLDFERHDDDELGFRKNDVITIISQKDEHCWIGELNGLKGWFPAKFVELLDERSKQYSLAGDDSVTETITDLVRGTLCPALKQILSCGLKRRALGEVCHPWLFIEEVATREVEKDFTSVYSRLLLCKTYRLDEDGKVLTPEELLYRCVQAVNQSHDMAHVQMDVKFRSLICLGLNEQVLHLWLEVLCSCEPVVLKWYHPWSFISSPGWVQVKCDLRVLSQFPFNLSPDWELPPKKGQSQPLKDGVQDMLVKHHLFSWDL</sequence>
<feature type="domain" description="Rab-GAP TBC" evidence="7">
    <location>
        <begin position="326"/>
        <end position="488"/>
    </location>
</feature>
<dbReference type="SMART" id="SM00593">
    <property type="entry name" value="RUN"/>
    <property type="match status" value="1"/>
</dbReference>
<accession>A0A3Q0IXV4</accession>
<feature type="domain" description="SH3" evidence="6">
    <location>
        <begin position="690"/>
        <end position="749"/>
    </location>
</feature>
<gene>
    <name evidence="10" type="primary">LOC103511553</name>
</gene>
<dbReference type="Pfam" id="PF00566">
    <property type="entry name" value="RabGAP-TBC"/>
    <property type="match status" value="2"/>
</dbReference>
<dbReference type="InterPro" id="IPR035969">
    <property type="entry name" value="Rab-GAP_TBC_sf"/>
</dbReference>
<dbReference type="GO" id="GO:0031267">
    <property type="term" value="F:small GTPase binding"/>
    <property type="evidence" value="ECO:0007669"/>
    <property type="project" value="TreeGrafter"/>
</dbReference>